<evidence type="ECO:0000256" key="1">
    <source>
        <dbReference type="ARBA" id="ARBA00006153"/>
    </source>
</evidence>
<dbReference type="SUPFAM" id="SSF55031">
    <property type="entry name" value="Bacterial exopeptidase dimerisation domain"/>
    <property type="match status" value="1"/>
</dbReference>
<proteinExistence type="inferred from homology"/>
<dbReference type="NCBIfam" id="NF006769">
    <property type="entry name" value="PRK09290.1-3"/>
    <property type="match status" value="1"/>
</dbReference>
<dbReference type="Gene3D" id="3.40.630.10">
    <property type="entry name" value="Zn peptidases"/>
    <property type="match status" value="1"/>
</dbReference>
<dbReference type="AlphaFoldDB" id="A0AAP4TX00"/>
<keyword evidence="3" id="KW-0862">Zinc</keyword>
<comment type="similarity">
    <text evidence="1">Belongs to the peptidase M20 family.</text>
</comment>
<dbReference type="RefSeq" id="WP_303592325.1">
    <property type="nucleotide sequence ID" value="NZ_JAUORK010000001.1"/>
</dbReference>
<accession>A0AAP4TX00</accession>
<dbReference type="SUPFAM" id="SSF53187">
    <property type="entry name" value="Zn-dependent exopeptidases"/>
    <property type="match status" value="1"/>
</dbReference>
<keyword evidence="3" id="KW-0479">Metal-binding</keyword>
<dbReference type="Pfam" id="PF01546">
    <property type="entry name" value="Peptidase_M20"/>
    <property type="match status" value="1"/>
</dbReference>
<dbReference type="NCBIfam" id="TIGR01879">
    <property type="entry name" value="hydantase"/>
    <property type="match status" value="1"/>
</dbReference>
<dbReference type="Gene3D" id="3.30.70.360">
    <property type="match status" value="1"/>
</dbReference>
<dbReference type="InterPro" id="IPR011650">
    <property type="entry name" value="Peptidase_M20_dimer"/>
</dbReference>
<sequence>MSITTTPSAPSANTEQTQQILDSLALRVDGKRLWDALMTLAEIGATPKGGNCRLALTEEDRAGRELVTGWLEAAGLTLRVDEIGNIFARRPGRNDSLPPVATGSHIDTQPTGGKFDGCYGVLAGLEVMRVLDERGIETEAPLEVVIWTNEEGSRFVPVMMGSGVHAGLIPLEKALAATDRDGDSVAASLARTGYAGDVPVGSHDFGAYFEAHIEQGPVLEQEEITIGAVTGSLGLHWFDVVVSGQEAHAGPTPMPYRRDALKTACALVSDILTLADAYQPNGRVTCGEFNVHPNSRNVIPGQVRFSVDLRHLEPAVLAEMHDQLKALCLKHHAANQSDKQRVDIELIEVQHIPPTPFAPELIEMVRSASQELELSYRDMETGAGHDAVQIAGINPVAMIFVPCEDGISHNESENAEPSDLEDGANVLLLAMLKRAGIVSTNTDDANATHNTAENAQ</sequence>
<evidence type="ECO:0000259" key="4">
    <source>
        <dbReference type="Pfam" id="PF07687"/>
    </source>
</evidence>
<dbReference type="InterPro" id="IPR010158">
    <property type="entry name" value="Amidase_Cbmase"/>
</dbReference>
<evidence type="ECO:0000313" key="5">
    <source>
        <dbReference type="EMBL" id="MDO6670516.1"/>
    </source>
</evidence>
<dbReference type="InterPro" id="IPR036264">
    <property type="entry name" value="Bact_exopeptidase_dim_dom"/>
</dbReference>
<protein>
    <submittedName>
        <fullName evidence="5">Zn-dependent hydrolase</fullName>
    </submittedName>
</protein>
<evidence type="ECO:0000256" key="2">
    <source>
        <dbReference type="ARBA" id="ARBA00022801"/>
    </source>
</evidence>
<feature type="binding site" evidence="3">
    <location>
        <position position="116"/>
    </location>
    <ligand>
        <name>Zn(2+)</name>
        <dbReference type="ChEBI" id="CHEBI:29105"/>
        <label>1</label>
    </ligand>
</feature>
<evidence type="ECO:0000256" key="3">
    <source>
        <dbReference type="PIRSR" id="PIRSR001235-1"/>
    </source>
</evidence>
<comment type="caution">
    <text evidence="5">The sequence shown here is derived from an EMBL/GenBank/DDBJ whole genome shotgun (WGS) entry which is preliminary data.</text>
</comment>
<dbReference type="PIRSF" id="PIRSF001235">
    <property type="entry name" value="Amidase_carbamoylase"/>
    <property type="match status" value="1"/>
</dbReference>
<dbReference type="InterPro" id="IPR002933">
    <property type="entry name" value="Peptidase_M20"/>
</dbReference>
<dbReference type="Proteomes" id="UP001170481">
    <property type="component" value="Unassembled WGS sequence"/>
</dbReference>
<comment type="cofactor">
    <cofactor evidence="3">
        <name>Zn(2+)</name>
        <dbReference type="ChEBI" id="CHEBI:29105"/>
    </cofactor>
    <text evidence="3">Binds 2 Zn(2+) ions per subunit.</text>
</comment>
<keyword evidence="2 5" id="KW-0378">Hydrolase</keyword>
<dbReference type="PANTHER" id="PTHR32494">
    <property type="entry name" value="ALLANTOATE DEIMINASE-RELATED"/>
    <property type="match status" value="1"/>
</dbReference>
<organism evidence="5 6">
    <name type="scientific">Cobetia amphilecti</name>
    <dbReference type="NCBI Taxonomy" id="1055104"/>
    <lineage>
        <taxon>Bacteria</taxon>
        <taxon>Pseudomonadati</taxon>
        <taxon>Pseudomonadota</taxon>
        <taxon>Gammaproteobacteria</taxon>
        <taxon>Oceanospirillales</taxon>
        <taxon>Halomonadaceae</taxon>
        <taxon>Cobetia</taxon>
    </lineage>
</organism>
<dbReference type="GO" id="GO:0046872">
    <property type="term" value="F:metal ion binding"/>
    <property type="evidence" value="ECO:0007669"/>
    <property type="project" value="UniProtKB-KW"/>
</dbReference>
<feature type="domain" description="Peptidase M20 dimerisation" evidence="4">
    <location>
        <begin position="231"/>
        <end position="332"/>
    </location>
</feature>
<dbReference type="CDD" id="cd03884">
    <property type="entry name" value="M20_bAS"/>
    <property type="match status" value="1"/>
</dbReference>
<evidence type="ECO:0000313" key="6">
    <source>
        <dbReference type="Proteomes" id="UP001170481"/>
    </source>
</evidence>
<feature type="binding site" evidence="3">
    <location>
        <position position="212"/>
    </location>
    <ligand>
        <name>Zn(2+)</name>
        <dbReference type="ChEBI" id="CHEBI:29105"/>
        <label>1</label>
    </ligand>
</feature>
<name>A0AAP4TX00_9GAMM</name>
<reference evidence="5" key="1">
    <citation type="submission" date="2023-07" db="EMBL/GenBank/DDBJ databases">
        <title>Genome content predicts the carbon catabolic preferences of heterotrophic bacteria.</title>
        <authorList>
            <person name="Gralka M."/>
        </authorList>
    </citation>
    <scope>NUCLEOTIDE SEQUENCE</scope>
    <source>
        <strain evidence="5">C2R13</strain>
    </source>
</reference>
<feature type="binding site" evidence="3">
    <location>
        <position position="105"/>
    </location>
    <ligand>
        <name>Zn(2+)</name>
        <dbReference type="ChEBI" id="CHEBI:29105"/>
        <label>1</label>
    </ligand>
</feature>
<dbReference type="EMBL" id="JAUORK010000001">
    <property type="protein sequence ID" value="MDO6670516.1"/>
    <property type="molecule type" value="Genomic_DNA"/>
</dbReference>
<feature type="binding site" evidence="3">
    <location>
        <position position="409"/>
    </location>
    <ligand>
        <name>Zn(2+)</name>
        <dbReference type="ChEBI" id="CHEBI:29105"/>
        <label>2</label>
    </ligand>
</feature>
<dbReference type="GO" id="GO:0016813">
    <property type="term" value="F:hydrolase activity, acting on carbon-nitrogen (but not peptide) bonds, in linear amidines"/>
    <property type="evidence" value="ECO:0007669"/>
    <property type="project" value="InterPro"/>
</dbReference>
<dbReference type="NCBIfam" id="NF006771">
    <property type="entry name" value="PRK09290.1-5"/>
    <property type="match status" value="1"/>
</dbReference>
<gene>
    <name evidence="5" type="ORF">Q4535_00150</name>
</gene>
<feature type="binding site" evidence="3">
    <location>
        <position position="116"/>
    </location>
    <ligand>
        <name>Zn(2+)</name>
        <dbReference type="ChEBI" id="CHEBI:29105"/>
        <label>2</label>
    </ligand>
</feature>
<feature type="binding site" evidence="3">
    <location>
        <position position="151"/>
    </location>
    <ligand>
        <name>Zn(2+)</name>
        <dbReference type="ChEBI" id="CHEBI:29105"/>
        <label>2</label>
    </ligand>
</feature>
<dbReference type="Pfam" id="PF07687">
    <property type="entry name" value="M20_dimer"/>
    <property type="match status" value="1"/>
</dbReference>
<dbReference type="PANTHER" id="PTHR32494:SF5">
    <property type="entry name" value="ALLANTOATE AMIDOHYDROLASE"/>
    <property type="match status" value="1"/>
</dbReference>